<dbReference type="Proteomes" id="UP001596513">
    <property type="component" value="Unassembled WGS sequence"/>
</dbReference>
<keyword evidence="3" id="KW-1185">Reference proteome</keyword>
<evidence type="ECO:0000313" key="3">
    <source>
        <dbReference type="Proteomes" id="UP001596513"/>
    </source>
</evidence>
<organism evidence="2 3">
    <name type="scientific">Hymenobacter humi</name>
    <dbReference type="NCBI Taxonomy" id="1411620"/>
    <lineage>
        <taxon>Bacteria</taxon>
        <taxon>Pseudomonadati</taxon>
        <taxon>Bacteroidota</taxon>
        <taxon>Cytophagia</taxon>
        <taxon>Cytophagales</taxon>
        <taxon>Hymenobacteraceae</taxon>
        <taxon>Hymenobacter</taxon>
    </lineage>
</organism>
<comment type="caution">
    <text evidence="2">The sequence shown here is derived from an EMBL/GenBank/DDBJ whole genome shotgun (WGS) entry which is preliminary data.</text>
</comment>
<protein>
    <recommendedName>
        <fullName evidence="4">DUF3333 domain-containing protein</fullName>
    </recommendedName>
</protein>
<sequence>MPTSSPARRPKPLPLKPARKGRFTAFTRTMWVLFGAGIVGMGLFVAAVSGNFLNLFGRMPNLKTLENPRSEPGLRNLLGRWGATRQILSREPHARRVQRPATEPD</sequence>
<keyword evidence="1" id="KW-0472">Membrane</keyword>
<gene>
    <name evidence="2" type="ORF">ACFQT0_02805</name>
</gene>
<feature type="transmembrane region" description="Helical" evidence="1">
    <location>
        <begin position="30"/>
        <end position="53"/>
    </location>
</feature>
<evidence type="ECO:0000313" key="2">
    <source>
        <dbReference type="EMBL" id="MFC7666470.1"/>
    </source>
</evidence>
<accession>A0ABW2TZ30</accession>
<evidence type="ECO:0008006" key="4">
    <source>
        <dbReference type="Google" id="ProtNLM"/>
    </source>
</evidence>
<dbReference type="RefSeq" id="WP_380200209.1">
    <property type="nucleotide sequence ID" value="NZ_JBHTEK010000001.1"/>
</dbReference>
<keyword evidence="1" id="KW-1133">Transmembrane helix</keyword>
<evidence type="ECO:0000256" key="1">
    <source>
        <dbReference type="SAM" id="Phobius"/>
    </source>
</evidence>
<reference evidence="3" key="1">
    <citation type="journal article" date="2019" name="Int. J. Syst. Evol. Microbiol.">
        <title>The Global Catalogue of Microorganisms (GCM) 10K type strain sequencing project: providing services to taxonomists for standard genome sequencing and annotation.</title>
        <authorList>
            <consortium name="The Broad Institute Genomics Platform"/>
            <consortium name="The Broad Institute Genome Sequencing Center for Infectious Disease"/>
            <person name="Wu L."/>
            <person name="Ma J."/>
        </authorList>
    </citation>
    <scope>NUCLEOTIDE SEQUENCE [LARGE SCALE GENOMIC DNA]</scope>
    <source>
        <strain evidence="3">JCM 19635</strain>
    </source>
</reference>
<keyword evidence="1" id="KW-0812">Transmembrane</keyword>
<dbReference type="EMBL" id="JBHTEK010000001">
    <property type="protein sequence ID" value="MFC7666470.1"/>
    <property type="molecule type" value="Genomic_DNA"/>
</dbReference>
<name>A0ABW2TZ30_9BACT</name>
<proteinExistence type="predicted"/>